<dbReference type="Pfam" id="PF04264">
    <property type="entry name" value="YceI"/>
    <property type="match status" value="1"/>
</dbReference>
<dbReference type="EMBL" id="PDKM01000004">
    <property type="protein sequence ID" value="RXK09790.1"/>
    <property type="molecule type" value="Genomic_DNA"/>
</dbReference>
<dbReference type="AlphaFoldDB" id="A0AAX2A8I5"/>
<protein>
    <recommendedName>
        <fullName evidence="2">Lipid/polyisoprenoid-binding YceI-like domain-containing protein</fullName>
    </recommendedName>
</protein>
<dbReference type="PANTHER" id="PTHR34406:SF1">
    <property type="entry name" value="PROTEIN YCEI"/>
    <property type="match status" value="1"/>
</dbReference>
<name>A0AAX2A8I5_9BACT</name>
<comment type="caution">
    <text evidence="3">The sequence shown here is derived from an EMBL/GenBank/DDBJ whole genome shotgun (WGS) entry which is preliminary data.</text>
</comment>
<dbReference type="Proteomes" id="UP000289193">
    <property type="component" value="Unassembled WGS sequence"/>
</dbReference>
<keyword evidence="1" id="KW-0732">Signal</keyword>
<sequence>MFNQNCNNTTNTKKGVTMAKLIFTLIFAALLSSANAQNLQFVDGEIKAHTEVFGDKNINPFSKDISSHLSMNKSIDSLKGTISLSTFSFHSDNEKRDLHMYETLHSKAFPQISFRLNSIEKLDNSFLIKGFLTLNGLEKEVSSIAQIKDENNHLVLDGNFSINLTAFNLEPPTMLFLTVRDQIDISYHLDYIKG</sequence>
<dbReference type="InterPro" id="IPR036761">
    <property type="entry name" value="TTHA0802/YceI-like_sf"/>
</dbReference>
<dbReference type="Gene3D" id="2.40.128.110">
    <property type="entry name" value="Lipid/polyisoprenoid-binding, YceI-like"/>
    <property type="match status" value="1"/>
</dbReference>
<dbReference type="SUPFAM" id="SSF101874">
    <property type="entry name" value="YceI-like"/>
    <property type="match status" value="1"/>
</dbReference>
<feature type="chain" id="PRO_5043982184" description="Lipid/polyisoprenoid-binding YceI-like domain-containing protein" evidence="1">
    <location>
        <begin position="37"/>
        <end position="194"/>
    </location>
</feature>
<evidence type="ECO:0000256" key="1">
    <source>
        <dbReference type="SAM" id="SignalP"/>
    </source>
</evidence>
<accession>A0AAX2A8I5</accession>
<dbReference type="InterPro" id="IPR007372">
    <property type="entry name" value="Lipid/polyisoprenoid-bd_YceI"/>
</dbReference>
<feature type="domain" description="Lipid/polyisoprenoid-binding YceI-like" evidence="2">
    <location>
        <begin position="38"/>
        <end position="192"/>
    </location>
</feature>
<organism evidence="3 4">
    <name type="scientific">Halarcobacter bivalviorum</name>
    <dbReference type="NCBI Taxonomy" id="663364"/>
    <lineage>
        <taxon>Bacteria</taxon>
        <taxon>Pseudomonadati</taxon>
        <taxon>Campylobacterota</taxon>
        <taxon>Epsilonproteobacteria</taxon>
        <taxon>Campylobacterales</taxon>
        <taxon>Arcobacteraceae</taxon>
        <taxon>Halarcobacter</taxon>
    </lineage>
</organism>
<keyword evidence="4" id="KW-1185">Reference proteome</keyword>
<dbReference type="SMART" id="SM00867">
    <property type="entry name" value="YceI"/>
    <property type="match status" value="1"/>
</dbReference>
<evidence type="ECO:0000313" key="3">
    <source>
        <dbReference type="EMBL" id="RXK09790.1"/>
    </source>
</evidence>
<proteinExistence type="predicted"/>
<gene>
    <name evidence="3" type="ORF">CRV05_08655</name>
</gene>
<reference evidence="3 4" key="1">
    <citation type="submission" date="2017-10" db="EMBL/GenBank/DDBJ databases">
        <title>Genomics of the genus Arcobacter.</title>
        <authorList>
            <person name="Perez-Cataluna A."/>
            <person name="Figueras M.J."/>
        </authorList>
    </citation>
    <scope>NUCLEOTIDE SEQUENCE [LARGE SCALE GENOMIC DNA]</scope>
    <source>
        <strain evidence="3 4">CECT 7835</strain>
    </source>
</reference>
<dbReference type="PANTHER" id="PTHR34406">
    <property type="entry name" value="PROTEIN YCEI"/>
    <property type="match status" value="1"/>
</dbReference>
<evidence type="ECO:0000313" key="4">
    <source>
        <dbReference type="Proteomes" id="UP000289193"/>
    </source>
</evidence>
<evidence type="ECO:0000259" key="2">
    <source>
        <dbReference type="SMART" id="SM00867"/>
    </source>
</evidence>
<feature type="signal peptide" evidence="1">
    <location>
        <begin position="1"/>
        <end position="36"/>
    </location>
</feature>